<evidence type="ECO:0000313" key="3">
    <source>
        <dbReference type="Proteomes" id="UP001066276"/>
    </source>
</evidence>
<gene>
    <name evidence="2" type="ORF">NDU88_004616</name>
</gene>
<reference evidence="2" key="1">
    <citation type="journal article" date="2022" name="bioRxiv">
        <title>Sequencing and chromosome-scale assembly of the giantPleurodeles waltlgenome.</title>
        <authorList>
            <person name="Brown T."/>
            <person name="Elewa A."/>
            <person name="Iarovenko S."/>
            <person name="Subramanian E."/>
            <person name="Araus A.J."/>
            <person name="Petzold A."/>
            <person name="Susuki M."/>
            <person name="Suzuki K.-i.T."/>
            <person name="Hayashi T."/>
            <person name="Toyoda A."/>
            <person name="Oliveira C."/>
            <person name="Osipova E."/>
            <person name="Leigh N.D."/>
            <person name="Simon A."/>
            <person name="Yun M.H."/>
        </authorList>
    </citation>
    <scope>NUCLEOTIDE SEQUENCE</scope>
    <source>
        <strain evidence="2">20211129_DDA</strain>
        <tissue evidence="2">Liver</tissue>
    </source>
</reference>
<keyword evidence="3" id="KW-1185">Reference proteome</keyword>
<dbReference type="Proteomes" id="UP001066276">
    <property type="component" value="Chromosome 1_2"/>
</dbReference>
<comment type="caution">
    <text evidence="2">The sequence shown here is derived from an EMBL/GenBank/DDBJ whole genome shotgun (WGS) entry which is preliminary data.</text>
</comment>
<protein>
    <submittedName>
        <fullName evidence="2">Uncharacterized protein</fullName>
    </submittedName>
</protein>
<proteinExistence type="predicted"/>
<sequence length="77" mass="8116">MVRGPAGAHGPDGSVAPENLSGRRTRRAATVEVLEPAGELCGKWKEHPVCLTGADVPQMEVPDVGRWPGKPRGHLGL</sequence>
<dbReference type="EMBL" id="JANPWB010000002">
    <property type="protein sequence ID" value="KAJ1209238.1"/>
    <property type="molecule type" value="Genomic_DNA"/>
</dbReference>
<feature type="region of interest" description="Disordered" evidence="1">
    <location>
        <begin position="1"/>
        <end position="26"/>
    </location>
</feature>
<name>A0AAV7W5H3_PLEWA</name>
<accession>A0AAV7W5H3</accession>
<evidence type="ECO:0000256" key="1">
    <source>
        <dbReference type="SAM" id="MobiDB-lite"/>
    </source>
</evidence>
<organism evidence="2 3">
    <name type="scientific">Pleurodeles waltl</name>
    <name type="common">Iberian ribbed newt</name>
    <dbReference type="NCBI Taxonomy" id="8319"/>
    <lineage>
        <taxon>Eukaryota</taxon>
        <taxon>Metazoa</taxon>
        <taxon>Chordata</taxon>
        <taxon>Craniata</taxon>
        <taxon>Vertebrata</taxon>
        <taxon>Euteleostomi</taxon>
        <taxon>Amphibia</taxon>
        <taxon>Batrachia</taxon>
        <taxon>Caudata</taxon>
        <taxon>Salamandroidea</taxon>
        <taxon>Salamandridae</taxon>
        <taxon>Pleurodelinae</taxon>
        <taxon>Pleurodeles</taxon>
    </lineage>
</organism>
<evidence type="ECO:0000313" key="2">
    <source>
        <dbReference type="EMBL" id="KAJ1209238.1"/>
    </source>
</evidence>
<dbReference type="AlphaFoldDB" id="A0AAV7W5H3"/>